<keyword evidence="2" id="KW-1185">Reference proteome</keyword>
<dbReference type="EMBL" id="VZAD01000059">
    <property type="protein sequence ID" value="MQP11741.1"/>
    <property type="molecule type" value="Genomic_DNA"/>
</dbReference>
<reference evidence="1 2" key="1">
    <citation type="submission" date="2019-09" db="EMBL/GenBank/DDBJ databases">
        <title>Distinct polysaccharide growth profiles of human intestinal Prevotella copri isolates.</title>
        <authorList>
            <person name="Fehlner-Peach H."/>
            <person name="Magnabosco C."/>
            <person name="Raghavan V."/>
            <person name="Scher J.U."/>
            <person name="Tett A."/>
            <person name="Cox L.M."/>
            <person name="Gottsegen C."/>
            <person name="Watters A."/>
            <person name="Wiltshire- Gordon J.D."/>
            <person name="Segata N."/>
            <person name="Bonneau R."/>
            <person name="Littman D.R."/>
        </authorList>
    </citation>
    <scope>NUCLEOTIDE SEQUENCE [LARGE SCALE GENOMIC DNA]</scope>
    <source>
        <strain evidence="2">iAQ1173</strain>
    </source>
</reference>
<protein>
    <submittedName>
        <fullName evidence="1">Uncharacterized protein</fullName>
    </submittedName>
</protein>
<evidence type="ECO:0000313" key="2">
    <source>
        <dbReference type="Proteomes" id="UP000384372"/>
    </source>
</evidence>
<proteinExistence type="predicted"/>
<dbReference type="OrthoDB" id="1082554at2"/>
<gene>
    <name evidence="1" type="ORF">F7D20_07170</name>
</gene>
<comment type="caution">
    <text evidence="1">The sequence shown here is derived from an EMBL/GenBank/DDBJ whole genome shotgun (WGS) entry which is preliminary data.</text>
</comment>
<dbReference type="RefSeq" id="WP_022253213.1">
    <property type="nucleotide sequence ID" value="NZ_JAHOER010000071.1"/>
</dbReference>
<evidence type="ECO:0000313" key="1">
    <source>
        <dbReference type="EMBL" id="MQP11741.1"/>
    </source>
</evidence>
<dbReference type="Proteomes" id="UP000384372">
    <property type="component" value="Unassembled WGS sequence"/>
</dbReference>
<sequence>MNALIGLIVLFAVAIIGWAIAEMKYKTFTFTRSEKDVEEEELLENEHRAQEFKEMNIRDIMRNNSTNGYNAVG</sequence>
<accession>A0A6A7WBJ9</accession>
<name>A0A6A7WBJ9_9BACT</name>
<organism evidence="1 2">
    <name type="scientific">Segatella copri</name>
    <dbReference type="NCBI Taxonomy" id="165179"/>
    <lineage>
        <taxon>Bacteria</taxon>
        <taxon>Pseudomonadati</taxon>
        <taxon>Bacteroidota</taxon>
        <taxon>Bacteroidia</taxon>
        <taxon>Bacteroidales</taxon>
        <taxon>Prevotellaceae</taxon>
        <taxon>Segatella</taxon>
    </lineage>
</organism>
<dbReference type="AlphaFoldDB" id="A0A6A7WBJ9"/>